<evidence type="ECO:0000259" key="2">
    <source>
        <dbReference type="Pfam" id="PF13240"/>
    </source>
</evidence>
<organism evidence="3">
    <name type="scientific">Caldilinea aerophila</name>
    <dbReference type="NCBI Taxonomy" id="133453"/>
    <lineage>
        <taxon>Bacteria</taxon>
        <taxon>Bacillati</taxon>
        <taxon>Chloroflexota</taxon>
        <taxon>Caldilineae</taxon>
        <taxon>Caldilineales</taxon>
        <taxon>Caldilineaceae</taxon>
        <taxon>Caldilinea</taxon>
    </lineage>
</organism>
<accession>A0A7C1FFE4</accession>
<feature type="domain" description="Zinc-ribbon" evidence="2">
    <location>
        <begin position="148"/>
        <end position="170"/>
    </location>
</feature>
<gene>
    <name evidence="3" type="ORF">ENQ20_02355</name>
</gene>
<evidence type="ECO:0000256" key="1">
    <source>
        <dbReference type="SAM" id="MobiDB-lite"/>
    </source>
</evidence>
<name>A0A7C1FFE4_9CHLR</name>
<feature type="region of interest" description="Disordered" evidence="1">
    <location>
        <begin position="119"/>
        <end position="144"/>
    </location>
</feature>
<dbReference type="EMBL" id="DSMG01000034">
    <property type="protein sequence ID" value="HDX30316.1"/>
    <property type="molecule type" value="Genomic_DNA"/>
</dbReference>
<evidence type="ECO:0000313" key="3">
    <source>
        <dbReference type="EMBL" id="HDX30316.1"/>
    </source>
</evidence>
<dbReference type="InterPro" id="IPR026870">
    <property type="entry name" value="Zinc_ribbon_dom"/>
</dbReference>
<comment type="caution">
    <text evidence="3">The sequence shown here is derived from an EMBL/GenBank/DDBJ whole genome shotgun (WGS) entry which is preliminary data.</text>
</comment>
<reference evidence="3" key="1">
    <citation type="journal article" date="2020" name="mSystems">
        <title>Genome- and Community-Level Interaction Insights into Carbon Utilization and Element Cycling Functions of Hydrothermarchaeota in Hydrothermal Sediment.</title>
        <authorList>
            <person name="Zhou Z."/>
            <person name="Liu Y."/>
            <person name="Xu W."/>
            <person name="Pan J."/>
            <person name="Luo Z.H."/>
            <person name="Li M."/>
        </authorList>
    </citation>
    <scope>NUCLEOTIDE SEQUENCE [LARGE SCALE GENOMIC DNA]</scope>
    <source>
        <strain evidence="3">SpSt-289</strain>
    </source>
</reference>
<dbReference type="AlphaFoldDB" id="A0A7C1FFE4"/>
<proteinExistence type="predicted"/>
<dbReference type="Pfam" id="PF13240">
    <property type="entry name" value="Zn_Ribbon_1"/>
    <property type="match status" value="1"/>
</dbReference>
<sequence length="183" mass="20184">MSSTIELLVALAISSLAILAVAWPLLKKEAPPALIDDDHLLELLHRKEQVLLAIKDLEFDYRVGKLSEEDYRSYDQQLRRQAIALLAQIEKVAPESAQLDASLEREILQRRKVRDGIGAAADGSEEEIAPPSKTSTSAEDKQKRPHLYCTQCGHPLDPHHRFCAMCGAPVESPSAVKSAVDVP</sequence>
<protein>
    <submittedName>
        <fullName evidence="3">Zinc-ribbon domain-containing protein</fullName>
    </submittedName>
</protein>